<keyword evidence="1" id="KW-0001">2Fe-2S</keyword>
<reference evidence="7 8" key="1">
    <citation type="journal article" date="2019" name="Int. J. Syst. Evol. Microbiol.">
        <title>The Global Catalogue of Microorganisms (GCM) 10K type strain sequencing project: providing services to taxonomists for standard genome sequencing and annotation.</title>
        <authorList>
            <consortium name="The Broad Institute Genomics Platform"/>
            <consortium name="The Broad Institute Genome Sequencing Center for Infectious Disease"/>
            <person name="Wu L."/>
            <person name="Ma J."/>
        </authorList>
    </citation>
    <scope>NUCLEOTIDE SEQUENCE [LARGE SCALE GENOMIC DNA]</scope>
    <source>
        <strain evidence="7 8">CGMCC 1.12543</strain>
    </source>
</reference>
<keyword evidence="4" id="KW-0411">Iron-sulfur</keyword>
<protein>
    <submittedName>
        <fullName evidence="7">Rieske (2Fe-2S) protein</fullName>
    </submittedName>
</protein>
<comment type="caution">
    <text evidence="7">The sequence shown here is derived from an EMBL/GenBank/DDBJ whole genome shotgun (WGS) entry which is preliminary data.</text>
</comment>
<dbReference type="RefSeq" id="WP_247418857.1">
    <property type="nucleotide sequence ID" value="NZ_JALLGW010000002.1"/>
</dbReference>
<dbReference type="PANTHER" id="PTHR40261">
    <property type="match status" value="1"/>
</dbReference>
<dbReference type="CDD" id="cd03467">
    <property type="entry name" value="Rieske"/>
    <property type="match status" value="1"/>
</dbReference>
<feature type="compositionally biased region" description="Acidic residues" evidence="5">
    <location>
        <begin position="50"/>
        <end position="73"/>
    </location>
</feature>
<dbReference type="PANTHER" id="PTHR40261:SF1">
    <property type="entry name" value="RIESKE DOMAIN-CONTAINING PROTEIN"/>
    <property type="match status" value="1"/>
</dbReference>
<keyword evidence="8" id="KW-1185">Reference proteome</keyword>
<dbReference type="Proteomes" id="UP001596099">
    <property type="component" value="Unassembled WGS sequence"/>
</dbReference>
<evidence type="ECO:0000259" key="6">
    <source>
        <dbReference type="PROSITE" id="PS51296"/>
    </source>
</evidence>
<dbReference type="AlphaFoldDB" id="A0ABD5RI72"/>
<dbReference type="PROSITE" id="PS51296">
    <property type="entry name" value="RIESKE"/>
    <property type="match status" value="1"/>
</dbReference>
<keyword evidence="3" id="KW-0408">Iron</keyword>
<proteinExistence type="predicted"/>
<dbReference type="InterPro" id="IPR036922">
    <property type="entry name" value="Rieske_2Fe-2S_sf"/>
</dbReference>
<feature type="region of interest" description="Disordered" evidence="5">
    <location>
        <begin position="1"/>
        <end position="91"/>
    </location>
</feature>
<dbReference type="Gene3D" id="2.102.10.10">
    <property type="entry name" value="Rieske [2Fe-2S] iron-sulphur domain"/>
    <property type="match status" value="1"/>
</dbReference>
<evidence type="ECO:0000313" key="8">
    <source>
        <dbReference type="Proteomes" id="UP001596099"/>
    </source>
</evidence>
<dbReference type="SUPFAM" id="SSF50022">
    <property type="entry name" value="ISP domain"/>
    <property type="match status" value="1"/>
</dbReference>
<evidence type="ECO:0000256" key="4">
    <source>
        <dbReference type="ARBA" id="ARBA00023014"/>
    </source>
</evidence>
<evidence type="ECO:0000313" key="7">
    <source>
        <dbReference type="EMBL" id="MFC5970161.1"/>
    </source>
</evidence>
<organism evidence="7 8">
    <name type="scientific">Halomarina salina</name>
    <dbReference type="NCBI Taxonomy" id="1872699"/>
    <lineage>
        <taxon>Archaea</taxon>
        <taxon>Methanobacteriati</taxon>
        <taxon>Methanobacteriota</taxon>
        <taxon>Stenosarchaea group</taxon>
        <taxon>Halobacteria</taxon>
        <taxon>Halobacteriales</taxon>
        <taxon>Natronomonadaceae</taxon>
        <taxon>Halomarina</taxon>
    </lineage>
</organism>
<dbReference type="GO" id="GO:0046872">
    <property type="term" value="F:metal ion binding"/>
    <property type="evidence" value="ECO:0007669"/>
    <property type="project" value="UniProtKB-KW"/>
</dbReference>
<accession>A0ABD5RI72</accession>
<dbReference type="Pfam" id="PF00355">
    <property type="entry name" value="Rieske"/>
    <property type="match status" value="1"/>
</dbReference>
<dbReference type="GO" id="GO:0051537">
    <property type="term" value="F:2 iron, 2 sulfur cluster binding"/>
    <property type="evidence" value="ECO:0007669"/>
    <property type="project" value="UniProtKB-KW"/>
</dbReference>
<evidence type="ECO:0000256" key="2">
    <source>
        <dbReference type="ARBA" id="ARBA00022723"/>
    </source>
</evidence>
<gene>
    <name evidence="7" type="ORF">ACFPYI_02340</name>
</gene>
<sequence length="208" mass="22509">MDDPVRVTVETDDEERSMRCYDDEGSVGVDGATFRFDVTGLRGGPREDGEVNDDTTSADEERSDDTAGADEEASAGRARTGTGSDTATDPLHLAPLADVPERTTLRFEALAGRRGVEGIAQRQGDAVIAWENSCPHEPDVRLDKGMGAFVASGQLVCDNHGARFNCDDGFCTHGPCRGQSLRPIDVEVRGDEVFLTDDRFESCRRPGR</sequence>
<dbReference type="InterPro" id="IPR017941">
    <property type="entry name" value="Rieske_2Fe-2S"/>
</dbReference>
<name>A0ABD5RI72_9EURY</name>
<evidence type="ECO:0000256" key="5">
    <source>
        <dbReference type="SAM" id="MobiDB-lite"/>
    </source>
</evidence>
<evidence type="ECO:0000256" key="1">
    <source>
        <dbReference type="ARBA" id="ARBA00022714"/>
    </source>
</evidence>
<dbReference type="EMBL" id="JBHSQH010000001">
    <property type="protein sequence ID" value="MFC5970161.1"/>
    <property type="molecule type" value="Genomic_DNA"/>
</dbReference>
<feature type="domain" description="Rieske" evidence="6">
    <location>
        <begin position="91"/>
        <end position="195"/>
    </location>
</feature>
<keyword evidence="2" id="KW-0479">Metal-binding</keyword>
<evidence type="ECO:0000256" key="3">
    <source>
        <dbReference type="ARBA" id="ARBA00023004"/>
    </source>
</evidence>